<dbReference type="GeneTree" id="ENSGT00950000183054"/>
<gene>
    <name evidence="6" type="primary">SYNPO</name>
</gene>
<reference evidence="6" key="1">
    <citation type="submission" date="2025-08" db="UniProtKB">
        <authorList>
            <consortium name="Ensembl"/>
        </authorList>
    </citation>
    <scope>IDENTIFICATION</scope>
</reference>
<evidence type="ECO:0000256" key="4">
    <source>
        <dbReference type="ARBA" id="ARBA00038161"/>
    </source>
</evidence>
<feature type="compositionally biased region" description="Low complexity" evidence="5">
    <location>
        <begin position="572"/>
        <end position="595"/>
    </location>
</feature>
<evidence type="ECO:0000313" key="6">
    <source>
        <dbReference type="Ensembl" id="ENSSVLP00005008398.1"/>
    </source>
</evidence>
<dbReference type="GO" id="GO:0005634">
    <property type="term" value="C:nucleus"/>
    <property type="evidence" value="ECO:0007669"/>
    <property type="project" value="TreeGrafter"/>
</dbReference>
<dbReference type="GO" id="GO:0001725">
    <property type="term" value="C:stress fiber"/>
    <property type="evidence" value="ECO:0007669"/>
    <property type="project" value="TreeGrafter"/>
</dbReference>
<feature type="compositionally biased region" description="Low complexity" evidence="5">
    <location>
        <begin position="828"/>
        <end position="840"/>
    </location>
</feature>
<dbReference type="GO" id="GO:0005886">
    <property type="term" value="C:plasma membrane"/>
    <property type="evidence" value="ECO:0007669"/>
    <property type="project" value="Ensembl"/>
</dbReference>
<evidence type="ECO:0000256" key="3">
    <source>
        <dbReference type="ARBA" id="ARBA00022553"/>
    </source>
</evidence>
<dbReference type="GO" id="GO:0030018">
    <property type="term" value="C:Z disc"/>
    <property type="evidence" value="ECO:0007669"/>
    <property type="project" value="TreeGrafter"/>
</dbReference>
<feature type="compositionally biased region" description="Pro residues" evidence="5">
    <location>
        <begin position="1"/>
        <end position="11"/>
    </location>
</feature>
<dbReference type="GO" id="GO:0098886">
    <property type="term" value="P:modification of dendritic spine"/>
    <property type="evidence" value="ECO:0007669"/>
    <property type="project" value="TreeGrafter"/>
</dbReference>
<feature type="compositionally biased region" description="Basic and acidic residues" evidence="5">
    <location>
        <begin position="649"/>
        <end position="658"/>
    </location>
</feature>
<protein>
    <submittedName>
        <fullName evidence="6">Synaptopodin</fullName>
    </submittedName>
</protein>
<keyword evidence="3" id="KW-0597">Phosphoprotein</keyword>
<evidence type="ECO:0000256" key="1">
    <source>
        <dbReference type="ARBA" id="ARBA00004496"/>
    </source>
</evidence>
<dbReference type="GO" id="GO:0032233">
    <property type="term" value="P:positive regulation of actin filament bundle assembly"/>
    <property type="evidence" value="ECO:0007669"/>
    <property type="project" value="TreeGrafter"/>
</dbReference>
<dbReference type="GO" id="GO:0005829">
    <property type="term" value="C:cytosol"/>
    <property type="evidence" value="ECO:0007669"/>
    <property type="project" value="Ensembl"/>
</dbReference>
<dbReference type="OrthoDB" id="8943025at2759"/>
<feature type="region of interest" description="Disordered" evidence="5">
    <location>
        <begin position="1"/>
        <end position="172"/>
    </location>
</feature>
<feature type="region of interest" description="Disordered" evidence="5">
    <location>
        <begin position="828"/>
        <end position="917"/>
    </location>
</feature>
<feature type="compositionally biased region" description="Polar residues" evidence="5">
    <location>
        <begin position="154"/>
        <end position="172"/>
    </location>
</feature>
<feature type="region of interest" description="Disordered" evidence="5">
    <location>
        <begin position="649"/>
        <end position="724"/>
    </location>
</feature>
<evidence type="ECO:0000313" key="7">
    <source>
        <dbReference type="Proteomes" id="UP000694564"/>
    </source>
</evidence>
<dbReference type="Proteomes" id="UP000694564">
    <property type="component" value="Chromosome 6"/>
</dbReference>
<dbReference type="GO" id="GO:0003779">
    <property type="term" value="F:actin binding"/>
    <property type="evidence" value="ECO:0007669"/>
    <property type="project" value="TreeGrafter"/>
</dbReference>
<proteinExistence type="inferred from homology"/>
<feature type="region of interest" description="Disordered" evidence="5">
    <location>
        <begin position="567"/>
        <end position="608"/>
    </location>
</feature>
<feature type="region of interest" description="Disordered" evidence="5">
    <location>
        <begin position="293"/>
        <end position="390"/>
    </location>
</feature>
<feature type="compositionally biased region" description="Basic and acidic residues" evidence="5">
    <location>
        <begin position="144"/>
        <end position="153"/>
    </location>
</feature>
<reference evidence="6" key="2">
    <citation type="submission" date="2025-09" db="UniProtKB">
        <authorList>
            <consortium name="Ensembl"/>
        </authorList>
    </citation>
    <scope>IDENTIFICATION</scope>
</reference>
<sequence length="930" mass="99983">MLGPHFPPQPLGPGEERPTPCTFQIPDGSYRCLALEAEESSSEEGLQGEVGPMDLGENKVASSSSGSSNSAWRATQKLPQLPRALGIQPPRCSREAPGGSLHDNRTNQDWNVVKAQQVMTASPSPSPGPRVAQKPALGRSTSLTEKDLKEAKARSQQIAAQLTTPPSSNSRGVQLFNRRRQRVNEFTLESHGQRIQEPGQESPRVPCASPAGHAPGLSLSSTLLPKPGSSRHPDPETRHRRVSTQSMEGYSEETSLLRHLEKVASEEEEVPLVVYLKENAALLTANGLHLSQNREAQESPPTPPPAEVHSPAADVNQNLSSSSTGLTTPAPNSNRNLPATDVNQNPPAAVTPQSLPHSSTQQNSSEAQCPQNGTRPDSKPSTLCADGQPQAPVEEVRSSMLLIDKVSTPPSATSTCSREATPIQGSGPLVPDFMSSSLLIDVQPSTLVMSTEQEMSGLAAATTPTKVYSEVHLTLAKPQSVVNRTARPFGIQAPGGTSQIERSPMMERRHFGEKASAPQHPTMVDRSPRPQRHVISHSPMVERRLVGQRSPALERCPLGNFTPPPTYAETLSAAPPASRVRSPPSYSALYPSSDPKPSHLKGQAVPASKTGILEESMIRRGSRKSMFTFVEKPKVTPNPDLLDLVQTADEKRRQRDQGDTCTEEEPFALGAEASNFQQEPAPRDRASPAAAEEAVPEWASCLKSPRIQAKPKPKPNQNLSEASGKGAELYARRQSRMEKYVIESSGHTEMARCPSPTMSLPSSWKYSTNAPGGFRVASLSPARTPPASLYHGYLPENGVLRPEPTKQPPYQMRPSLFVLSPIKEPAKVSPRAASPAKPSSLDLVPSLPKAGLPPSPALPRASRSSPGLYTSPGQDGLQPTAVSPTYSSDISPVSPSRAWSPRAKQAPRPSFSTRNAGIEAQVWKPSFCFK</sequence>
<evidence type="ECO:0000256" key="5">
    <source>
        <dbReference type="SAM" id="MobiDB-lite"/>
    </source>
</evidence>
<dbReference type="PANTHER" id="PTHR24217:SF13">
    <property type="entry name" value="SYNAPTOPODIN"/>
    <property type="match status" value="1"/>
</dbReference>
<feature type="compositionally biased region" description="Polar residues" evidence="5">
    <location>
        <begin position="880"/>
        <end position="894"/>
    </location>
</feature>
<keyword evidence="2" id="KW-0963">Cytoplasm</keyword>
<feature type="compositionally biased region" description="Polar residues" evidence="5">
    <location>
        <begin position="315"/>
        <end position="381"/>
    </location>
</feature>
<feature type="compositionally biased region" description="Low complexity" evidence="5">
    <location>
        <begin position="687"/>
        <end position="699"/>
    </location>
</feature>
<dbReference type="GO" id="GO:1905355">
    <property type="term" value="P:spine apparatus assembly"/>
    <property type="evidence" value="ECO:0007669"/>
    <property type="project" value="TreeGrafter"/>
</dbReference>
<feature type="compositionally biased region" description="Polar residues" evidence="5">
    <location>
        <begin position="243"/>
        <end position="252"/>
    </location>
</feature>
<organism evidence="6 7">
    <name type="scientific">Sciurus vulgaris</name>
    <name type="common">Eurasian red squirrel</name>
    <dbReference type="NCBI Taxonomy" id="55149"/>
    <lineage>
        <taxon>Eukaryota</taxon>
        <taxon>Metazoa</taxon>
        <taxon>Chordata</taxon>
        <taxon>Craniata</taxon>
        <taxon>Vertebrata</taxon>
        <taxon>Euteleostomi</taxon>
        <taxon>Mammalia</taxon>
        <taxon>Eutheria</taxon>
        <taxon>Euarchontoglires</taxon>
        <taxon>Glires</taxon>
        <taxon>Rodentia</taxon>
        <taxon>Sciuromorpha</taxon>
        <taxon>Sciuridae</taxon>
        <taxon>Sciurinae</taxon>
        <taxon>Sciurini</taxon>
        <taxon>Sciurus</taxon>
    </lineage>
</organism>
<dbReference type="PANTHER" id="PTHR24217">
    <property type="entry name" value="PUTATIVE-RELATED"/>
    <property type="match status" value="1"/>
</dbReference>
<name>A0A8D2CNG6_SCIVU</name>
<dbReference type="Ensembl" id="ENSSVLT00005009335.1">
    <property type="protein sequence ID" value="ENSSVLP00005008398.1"/>
    <property type="gene ID" value="ENSSVLG00005006825.1"/>
</dbReference>
<feature type="region of interest" description="Disordered" evidence="5">
    <location>
        <begin position="408"/>
        <end position="428"/>
    </location>
</feature>
<feature type="region of interest" description="Disordered" evidence="5">
    <location>
        <begin position="189"/>
        <end position="252"/>
    </location>
</feature>
<dbReference type="AlphaFoldDB" id="A0A8D2CNG6"/>
<evidence type="ECO:0000256" key="2">
    <source>
        <dbReference type="ARBA" id="ARBA00022490"/>
    </source>
</evidence>
<comment type="subcellular location">
    <subcellularLocation>
        <location evidence="1">Cytoplasm</location>
    </subcellularLocation>
</comment>
<accession>A0A8D2CNG6</accession>
<dbReference type="GO" id="GO:0097444">
    <property type="term" value="C:spine apparatus"/>
    <property type="evidence" value="ECO:0007669"/>
    <property type="project" value="TreeGrafter"/>
</dbReference>
<keyword evidence="7" id="KW-1185">Reference proteome</keyword>
<feature type="compositionally biased region" description="Polar residues" evidence="5">
    <location>
        <begin position="408"/>
        <end position="418"/>
    </location>
</feature>
<dbReference type="InterPro" id="IPR051976">
    <property type="entry name" value="Synaptopodin_domain"/>
</dbReference>
<comment type="similarity">
    <text evidence="4">Belongs to the synaptopodin family.</text>
</comment>